<dbReference type="Proteomes" id="UP001557470">
    <property type="component" value="Unassembled WGS sequence"/>
</dbReference>
<protein>
    <submittedName>
        <fullName evidence="5">Uncharacterized protein</fullName>
    </submittedName>
</protein>
<dbReference type="Pfam" id="PF00335">
    <property type="entry name" value="Tetraspanin"/>
    <property type="match status" value="1"/>
</dbReference>
<keyword evidence="4" id="KW-0472">Membrane</keyword>
<comment type="subcellular location">
    <subcellularLocation>
        <location evidence="1">Membrane</location>
        <topology evidence="1">Multi-pass membrane protein</topology>
    </subcellularLocation>
</comment>
<comment type="caution">
    <text evidence="5">The sequence shown here is derived from an EMBL/GenBank/DDBJ whole genome shotgun (WGS) entry which is preliminary data.</text>
</comment>
<dbReference type="EMBL" id="JAGEUA010000008">
    <property type="protein sequence ID" value="KAL0967196.1"/>
    <property type="molecule type" value="Genomic_DNA"/>
</dbReference>
<evidence type="ECO:0000256" key="4">
    <source>
        <dbReference type="ARBA" id="ARBA00023136"/>
    </source>
</evidence>
<keyword evidence="3" id="KW-1133">Transmembrane helix</keyword>
<dbReference type="SUPFAM" id="SSF48652">
    <property type="entry name" value="Tetraspanin"/>
    <property type="match status" value="1"/>
</dbReference>
<evidence type="ECO:0000313" key="6">
    <source>
        <dbReference type="Proteomes" id="UP001557470"/>
    </source>
</evidence>
<dbReference type="InterPro" id="IPR018499">
    <property type="entry name" value="Tetraspanin/Peripherin"/>
</dbReference>
<keyword evidence="6" id="KW-1185">Reference proteome</keyword>
<proteinExistence type="predicted"/>
<evidence type="ECO:0000256" key="3">
    <source>
        <dbReference type="ARBA" id="ARBA00022989"/>
    </source>
</evidence>
<accession>A0ABD0WNT1</accession>
<reference evidence="5 6" key="1">
    <citation type="submission" date="2024-06" db="EMBL/GenBank/DDBJ databases">
        <authorList>
            <person name="Pan Q."/>
            <person name="Wen M."/>
            <person name="Jouanno E."/>
            <person name="Zahm M."/>
            <person name="Klopp C."/>
            <person name="Cabau C."/>
            <person name="Louis A."/>
            <person name="Berthelot C."/>
            <person name="Parey E."/>
            <person name="Roest Crollius H."/>
            <person name="Montfort J."/>
            <person name="Robinson-Rechavi M."/>
            <person name="Bouchez O."/>
            <person name="Lampietro C."/>
            <person name="Lopez Roques C."/>
            <person name="Donnadieu C."/>
            <person name="Postlethwait J."/>
            <person name="Bobe J."/>
            <person name="Verreycken H."/>
            <person name="Guiguen Y."/>
        </authorList>
    </citation>
    <scope>NUCLEOTIDE SEQUENCE [LARGE SCALE GENOMIC DNA]</scope>
    <source>
        <strain evidence="5">Up_M1</strain>
        <tissue evidence="5">Testis</tissue>
    </source>
</reference>
<evidence type="ECO:0000256" key="2">
    <source>
        <dbReference type="ARBA" id="ARBA00022692"/>
    </source>
</evidence>
<organism evidence="5 6">
    <name type="scientific">Umbra pygmaea</name>
    <name type="common">Eastern mudminnow</name>
    <dbReference type="NCBI Taxonomy" id="75934"/>
    <lineage>
        <taxon>Eukaryota</taxon>
        <taxon>Metazoa</taxon>
        <taxon>Chordata</taxon>
        <taxon>Craniata</taxon>
        <taxon>Vertebrata</taxon>
        <taxon>Euteleostomi</taxon>
        <taxon>Actinopterygii</taxon>
        <taxon>Neopterygii</taxon>
        <taxon>Teleostei</taxon>
        <taxon>Protacanthopterygii</taxon>
        <taxon>Esociformes</taxon>
        <taxon>Umbridae</taxon>
        <taxon>Umbra</taxon>
    </lineage>
</organism>
<dbReference type="Gene3D" id="1.10.1450.10">
    <property type="entry name" value="Tetraspanin"/>
    <property type="match status" value="1"/>
</dbReference>
<gene>
    <name evidence="5" type="ORF">UPYG_G00249040</name>
</gene>
<name>A0ABD0WNT1_UMBPY</name>
<dbReference type="GO" id="GO:0016020">
    <property type="term" value="C:membrane"/>
    <property type="evidence" value="ECO:0007669"/>
    <property type="project" value="UniProtKB-SubCell"/>
</dbReference>
<dbReference type="InterPro" id="IPR008952">
    <property type="entry name" value="Tetraspanin_EC2_sf"/>
</dbReference>
<dbReference type="AlphaFoldDB" id="A0ABD0WNT1"/>
<evidence type="ECO:0000313" key="5">
    <source>
        <dbReference type="EMBL" id="KAL0967196.1"/>
    </source>
</evidence>
<keyword evidence="2" id="KW-0812">Transmembrane</keyword>
<evidence type="ECO:0000256" key="1">
    <source>
        <dbReference type="ARBA" id="ARBA00004141"/>
    </source>
</evidence>
<sequence length="119" mass="13767">MWALILFSVCMTVALLFLLLICIGVSVLKEKVKQNVRNHYQTFMPLSNGTEAELKQLDLIQRDFRCCGLINGYQDWGEKIPVSCLCSVDKKPLNVLILVKVQYFYFAIISLKKMMRMKN</sequence>